<evidence type="ECO:0000259" key="4">
    <source>
        <dbReference type="Pfam" id="PF03081"/>
    </source>
</evidence>
<comment type="function">
    <text evidence="3">Component of the exocyst complex.</text>
</comment>
<protein>
    <recommendedName>
        <fullName evidence="3">Exocyst subunit Exo70 family protein</fullName>
    </recommendedName>
</protein>
<evidence type="ECO:0000256" key="1">
    <source>
        <dbReference type="ARBA" id="ARBA00006756"/>
    </source>
</evidence>
<accession>A0A0D9VK34</accession>
<dbReference type="eggNOG" id="KOG2344">
    <property type="taxonomic scope" value="Eukaryota"/>
</dbReference>
<dbReference type="InterPro" id="IPR004140">
    <property type="entry name" value="Exo70"/>
</dbReference>
<dbReference type="EnsemblPlants" id="LPERR02G24240.1">
    <property type="protein sequence ID" value="LPERR02G24240.1"/>
    <property type="gene ID" value="LPERR02G24240"/>
</dbReference>
<dbReference type="Proteomes" id="UP000032180">
    <property type="component" value="Chromosome 2"/>
</dbReference>
<dbReference type="HOGENOM" id="CLU_010236_0_1_1"/>
<keyword evidence="2 3" id="KW-0813">Transport</keyword>
<dbReference type="PANTHER" id="PTHR12542:SF138">
    <property type="entry name" value="EXOCYST SUBUNIT EXO70 FAMILY PROTEIN"/>
    <property type="match status" value="1"/>
</dbReference>
<dbReference type="GO" id="GO:0000145">
    <property type="term" value="C:exocyst"/>
    <property type="evidence" value="ECO:0007669"/>
    <property type="project" value="InterPro"/>
</dbReference>
<reference evidence="6" key="2">
    <citation type="submission" date="2013-12" db="EMBL/GenBank/DDBJ databases">
        <authorList>
            <person name="Yu Y."/>
            <person name="Lee S."/>
            <person name="de Baynast K."/>
            <person name="Wissotski M."/>
            <person name="Liu L."/>
            <person name="Talag J."/>
            <person name="Goicoechea J."/>
            <person name="Angelova A."/>
            <person name="Jetty R."/>
            <person name="Kudrna D."/>
            <person name="Golser W."/>
            <person name="Rivera L."/>
            <person name="Zhang J."/>
            <person name="Wing R."/>
        </authorList>
    </citation>
    <scope>NUCLEOTIDE SEQUENCE</scope>
</reference>
<feature type="domain" description="Exocyst complex subunit Exo70 C-terminal" evidence="4">
    <location>
        <begin position="49"/>
        <end position="366"/>
    </location>
</feature>
<sequence length="370" mass="41764">MKLLDSIHKVHLEIKSLCRGGGGGDGTPSPADADEAAFRQRAVAAYLGLQHVTHIADAAIAPHPDTLFLLLRMYSLLADLFGFSLAAFLPILERLRVERGDSFSARFDATLLVLRTAIKTTLTVLTARISARSTKHAGSTAAGVDEITSYLLEYIKLLLNHSSLLSVILVSDNQPEQGMESLKEVVVSLISSLDASLQKKSKLYQQQQQWLFMVNNTHHVLKKAESSESEMRPLLGDGWIQKRREQLDDYIAWYISVSWEPLLSCLRTNDSDEHLGFRIPLCFGRTTTSSSSTSTRMLTRFNLEFEQTCSVHMPWKLEDAQLRNRMRGAVTGMLVPAYREFLEKHRRIPPKFIRFSPEEIKERLSELYEG</sequence>
<evidence type="ECO:0000256" key="3">
    <source>
        <dbReference type="RuleBase" id="RU365026"/>
    </source>
</evidence>
<dbReference type="SUPFAM" id="SSF74788">
    <property type="entry name" value="Cullin repeat-like"/>
    <property type="match status" value="1"/>
</dbReference>
<organism evidence="5 6">
    <name type="scientific">Leersia perrieri</name>
    <dbReference type="NCBI Taxonomy" id="77586"/>
    <lineage>
        <taxon>Eukaryota</taxon>
        <taxon>Viridiplantae</taxon>
        <taxon>Streptophyta</taxon>
        <taxon>Embryophyta</taxon>
        <taxon>Tracheophyta</taxon>
        <taxon>Spermatophyta</taxon>
        <taxon>Magnoliopsida</taxon>
        <taxon>Liliopsida</taxon>
        <taxon>Poales</taxon>
        <taxon>Poaceae</taxon>
        <taxon>BOP clade</taxon>
        <taxon>Oryzoideae</taxon>
        <taxon>Oryzeae</taxon>
        <taxon>Oryzinae</taxon>
        <taxon>Leersia</taxon>
    </lineage>
</organism>
<evidence type="ECO:0000313" key="6">
    <source>
        <dbReference type="Proteomes" id="UP000032180"/>
    </source>
</evidence>
<dbReference type="Gene3D" id="1.20.1280.170">
    <property type="entry name" value="Exocyst complex component Exo70"/>
    <property type="match status" value="1"/>
</dbReference>
<dbReference type="GO" id="GO:0015031">
    <property type="term" value="P:protein transport"/>
    <property type="evidence" value="ECO:0007669"/>
    <property type="project" value="UniProtKB-KW"/>
</dbReference>
<dbReference type="InterPro" id="IPR016159">
    <property type="entry name" value="Cullin_repeat-like_dom_sf"/>
</dbReference>
<reference evidence="5 6" key="1">
    <citation type="submission" date="2012-08" db="EMBL/GenBank/DDBJ databases">
        <title>Oryza genome evolution.</title>
        <authorList>
            <person name="Wing R.A."/>
        </authorList>
    </citation>
    <scope>NUCLEOTIDE SEQUENCE</scope>
</reference>
<dbReference type="STRING" id="77586.A0A0D9VK34"/>
<dbReference type="GO" id="GO:0006887">
    <property type="term" value="P:exocytosis"/>
    <property type="evidence" value="ECO:0007669"/>
    <property type="project" value="UniProtKB-KW"/>
</dbReference>
<dbReference type="InterPro" id="IPR046364">
    <property type="entry name" value="Exo70_C"/>
</dbReference>
<comment type="similarity">
    <text evidence="1 3">Belongs to the EXO70 family.</text>
</comment>
<keyword evidence="3" id="KW-0268">Exocytosis</keyword>
<dbReference type="GO" id="GO:0005546">
    <property type="term" value="F:phosphatidylinositol-4,5-bisphosphate binding"/>
    <property type="evidence" value="ECO:0007669"/>
    <property type="project" value="InterPro"/>
</dbReference>
<proteinExistence type="inferred from homology"/>
<keyword evidence="3" id="KW-0653">Protein transport</keyword>
<name>A0A0D9VK34_9ORYZ</name>
<dbReference type="PANTHER" id="PTHR12542">
    <property type="entry name" value="EXOCYST COMPLEX PROTEIN EXO70"/>
    <property type="match status" value="1"/>
</dbReference>
<evidence type="ECO:0000313" key="5">
    <source>
        <dbReference type="EnsemblPlants" id="LPERR02G24240.1"/>
    </source>
</evidence>
<keyword evidence="6" id="KW-1185">Reference proteome</keyword>
<dbReference type="Gramene" id="LPERR02G24240.1">
    <property type="protein sequence ID" value="LPERR02G24240.1"/>
    <property type="gene ID" value="LPERR02G24240"/>
</dbReference>
<evidence type="ECO:0000256" key="2">
    <source>
        <dbReference type="ARBA" id="ARBA00022448"/>
    </source>
</evidence>
<dbReference type="AlphaFoldDB" id="A0A0D9VK34"/>
<dbReference type="Pfam" id="PF03081">
    <property type="entry name" value="Exo70_C"/>
    <property type="match status" value="1"/>
</dbReference>
<reference evidence="5" key="3">
    <citation type="submission" date="2015-04" db="UniProtKB">
        <authorList>
            <consortium name="EnsemblPlants"/>
        </authorList>
    </citation>
    <scope>IDENTIFICATION</scope>
</reference>